<gene>
    <name evidence="6" type="ORF">BKP37_00530</name>
</gene>
<dbReference type="RefSeq" id="WP_071307788.1">
    <property type="nucleotide sequence ID" value="NZ_MLQR01000001.1"/>
</dbReference>
<keyword evidence="7" id="KW-1185">Reference proteome</keyword>
<feature type="signal peptide" evidence="5">
    <location>
        <begin position="1"/>
        <end position="19"/>
    </location>
</feature>
<dbReference type="CDD" id="cd14748">
    <property type="entry name" value="PBP2_UgpB"/>
    <property type="match status" value="1"/>
</dbReference>
<sequence>MKKSKWLTSIGLAATIAFGGLLTGCGTDEKSGVDANGSTEKGNEVVELTLSSWGSSPTEQRIFEETLKAFEEEHPHIKVKLDIIADQYMDVLRTRLIGNTAADVFFLDAFEAPALMATGVLEPLDEYVTEDFDVVDFEDPLLNAFKYDGVTYGFPKDTSTLALFYNLDLFEEAGLERAPKTWEELVGYAKILKEETGVHGFGIVPDLARNVFLAESKGGKIATDNRASFGTPEVVEALQTLIDMRNVDGSAASPADVGANWGGEMFGQGRAAMMFEGNWTISFLEDTFPNTNYATAEIPMIDDNKGSMAFTVAYAMNKNTEYKDEAWELISWLTGKEGMKKWTGSGFVFPSRASVAEELGLFEDEIRAPFAHATTYATVWADDTNLPIINNNFNNEFLSAFLGQKSLEDALKEAERVANSEIE</sequence>
<reference evidence="6 7" key="1">
    <citation type="submission" date="2016-10" db="EMBL/GenBank/DDBJ databases">
        <title>Draft genome sequences of four alkaliphilic bacteria belonging to the Anaerobacillus genus.</title>
        <authorList>
            <person name="Bassil N.M."/>
            <person name="Lloyd J.R."/>
        </authorList>
    </citation>
    <scope>NUCLEOTIDE SEQUENCE [LARGE SCALE GENOMIC DNA]</scope>
    <source>
        <strain evidence="6 7">DSM 18345</strain>
    </source>
</reference>
<dbReference type="AlphaFoldDB" id="A0A1S2LXV3"/>
<proteinExistence type="inferred from homology"/>
<keyword evidence="4 5" id="KW-0732">Signal</keyword>
<dbReference type="InterPro" id="IPR050490">
    <property type="entry name" value="Bact_solute-bd_prot1"/>
</dbReference>
<dbReference type="GO" id="GO:0030313">
    <property type="term" value="C:cell envelope"/>
    <property type="evidence" value="ECO:0007669"/>
    <property type="project" value="UniProtKB-SubCell"/>
</dbReference>
<evidence type="ECO:0000256" key="1">
    <source>
        <dbReference type="ARBA" id="ARBA00004196"/>
    </source>
</evidence>
<name>A0A1S2LXV3_9BACI</name>
<dbReference type="SUPFAM" id="SSF53850">
    <property type="entry name" value="Periplasmic binding protein-like II"/>
    <property type="match status" value="1"/>
</dbReference>
<dbReference type="PANTHER" id="PTHR43649:SF31">
    <property type="entry name" value="SN-GLYCEROL-3-PHOSPHATE-BINDING PERIPLASMIC PROTEIN UGPB"/>
    <property type="match status" value="1"/>
</dbReference>
<evidence type="ECO:0000256" key="2">
    <source>
        <dbReference type="ARBA" id="ARBA00008520"/>
    </source>
</evidence>
<evidence type="ECO:0000313" key="7">
    <source>
        <dbReference type="Proteomes" id="UP000179524"/>
    </source>
</evidence>
<dbReference type="Gene3D" id="3.40.190.10">
    <property type="entry name" value="Periplasmic binding protein-like II"/>
    <property type="match status" value="1"/>
</dbReference>
<dbReference type="PROSITE" id="PS51257">
    <property type="entry name" value="PROKAR_LIPOPROTEIN"/>
    <property type="match status" value="1"/>
</dbReference>
<comment type="similarity">
    <text evidence="2">Belongs to the bacterial solute-binding protein 1 family.</text>
</comment>
<dbReference type="OrthoDB" id="9782846at2"/>
<comment type="caution">
    <text evidence="6">The sequence shown here is derived from an EMBL/GenBank/DDBJ whole genome shotgun (WGS) entry which is preliminary data.</text>
</comment>
<feature type="chain" id="PRO_5038578842" evidence="5">
    <location>
        <begin position="20"/>
        <end position="423"/>
    </location>
</feature>
<dbReference type="Proteomes" id="UP000179524">
    <property type="component" value="Unassembled WGS sequence"/>
</dbReference>
<dbReference type="EMBL" id="MLQR01000001">
    <property type="protein sequence ID" value="OIJ17060.1"/>
    <property type="molecule type" value="Genomic_DNA"/>
</dbReference>
<keyword evidence="3" id="KW-0813">Transport</keyword>
<evidence type="ECO:0000256" key="5">
    <source>
        <dbReference type="SAM" id="SignalP"/>
    </source>
</evidence>
<evidence type="ECO:0000256" key="3">
    <source>
        <dbReference type="ARBA" id="ARBA00022448"/>
    </source>
</evidence>
<evidence type="ECO:0000313" key="6">
    <source>
        <dbReference type="EMBL" id="OIJ17060.1"/>
    </source>
</evidence>
<organism evidence="6 7">
    <name type="scientific">Anaerobacillus alkalilacustris</name>
    <dbReference type="NCBI Taxonomy" id="393763"/>
    <lineage>
        <taxon>Bacteria</taxon>
        <taxon>Bacillati</taxon>
        <taxon>Bacillota</taxon>
        <taxon>Bacilli</taxon>
        <taxon>Bacillales</taxon>
        <taxon>Bacillaceae</taxon>
        <taxon>Anaerobacillus</taxon>
    </lineage>
</organism>
<dbReference type="PANTHER" id="PTHR43649">
    <property type="entry name" value="ARABINOSE-BINDING PROTEIN-RELATED"/>
    <property type="match status" value="1"/>
</dbReference>
<protein>
    <submittedName>
        <fullName evidence="6">ABC transporter substrate-binding protein</fullName>
    </submittedName>
</protein>
<comment type="subcellular location">
    <subcellularLocation>
        <location evidence="1">Cell envelope</location>
    </subcellularLocation>
</comment>
<accession>A0A1S2LXV3</accession>
<dbReference type="InterPro" id="IPR006059">
    <property type="entry name" value="SBP"/>
</dbReference>
<evidence type="ECO:0000256" key="4">
    <source>
        <dbReference type="ARBA" id="ARBA00022729"/>
    </source>
</evidence>
<dbReference type="Pfam" id="PF01547">
    <property type="entry name" value="SBP_bac_1"/>
    <property type="match status" value="1"/>
</dbReference>